<evidence type="ECO:0000256" key="2">
    <source>
        <dbReference type="SAM" id="MobiDB-lite"/>
    </source>
</evidence>
<dbReference type="OrthoDB" id="9764467at2"/>
<dbReference type="PANTHER" id="PTHR41259:SF1">
    <property type="entry name" value="DOUBLE-STRAND BREAK REPAIR RAD50 ATPASE, PUTATIVE-RELATED"/>
    <property type="match status" value="1"/>
</dbReference>
<dbReference type="Pfam" id="PF13514">
    <property type="entry name" value="AAA_27"/>
    <property type="match status" value="1"/>
</dbReference>
<gene>
    <name evidence="4" type="ORF">E0493_13210</name>
</gene>
<dbReference type="InterPro" id="IPR027417">
    <property type="entry name" value="P-loop_NTPase"/>
</dbReference>
<dbReference type="InterPro" id="IPR038734">
    <property type="entry name" value="YhaN_AAA"/>
</dbReference>
<name>A0A845B9L0_9PROT</name>
<evidence type="ECO:0000259" key="3">
    <source>
        <dbReference type="Pfam" id="PF13514"/>
    </source>
</evidence>
<dbReference type="SUPFAM" id="SSF52540">
    <property type="entry name" value="P-loop containing nucleoside triphosphate hydrolases"/>
    <property type="match status" value="1"/>
</dbReference>
<feature type="domain" description="YhaN AAA" evidence="3">
    <location>
        <begin position="1"/>
        <end position="207"/>
    </location>
</feature>
<proteinExistence type="predicted"/>
<reference evidence="4 5" key="1">
    <citation type="submission" date="2019-03" db="EMBL/GenBank/DDBJ databases">
        <title>Roseomonas sp. a novel Roseomonas species isolated from Sea whip Gorgonian.</title>
        <authorList>
            <person name="Li F."/>
            <person name="Pan X."/>
            <person name="Huang S."/>
            <person name="Li Z."/>
            <person name="Meng B."/>
        </authorList>
    </citation>
    <scope>NUCLEOTIDE SEQUENCE [LARGE SCALE GENOMIC DNA]</scope>
    <source>
        <strain evidence="4 5">M0104</strain>
    </source>
</reference>
<protein>
    <recommendedName>
        <fullName evidence="3">YhaN AAA domain-containing protein</fullName>
    </recommendedName>
</protein>
<comment type="caution">
    <text evidence="4">The sequence shown here is derived from an EMBL/GenBank/DDBJ whole genome shotgun (WGS) entry which is preliminary data.</text>
</comment>
<feature type="region of interest" description="Disordered" evidence="2">
    <location>
        <begin position="714"/>
        <end position="736"/>
    </location>
</feature>
<dbReference type="Proteomes" id="UP000460715">
    <property type="component" value="Unassembled WGS sequence"/>
</dbReference>
<dbReference type="AlphaFoldDB" id="A0A845B9L0"/>
<evidence type="ECO:0000313" key="5">
    <source>
        <dbReference type="Proteomes" id="UP000460715"/>
    </source>
</evidence>
<organism evidence="4 5">
    <name type="scientific">Teichococcus coralli</name>
    <dbReference type="NCBI Taxonomy" id="2545983"/>
    <lineage>
        <taxon>Bacteria</taxon>
        <taxon>Pseudomonadati</taxon>
        <taxon>Pseudomonadota</taxon>
        <taxon>Alphaproteobacteria</taxon>
        <taxon>Acetobacterales</taxon>
        <taxon>Roseomonadaceae</taxon>
        <taxon>Roseomonas</taxon>
    </lineage>
</organism>
<evidence type="ECO:0000313" key="4">
    <source>
        <dbReference type="EMBL" id="MXP64303.1"/>
    </source>
</evidence>
<accession>A0A845B9L0</accession>
<dbReference type="PANTHER" id="PTHR41259">
    <property type="entry name" value="DOUBLE-STRAND BREAK REPAIR RAD50 ATPASE, PUTATIVE-RELATED"/>
    <property type="match status" value="1"/>
</dbReference>
<dbReference type="Gene3D" id="3.40.50.300">
    <property type="entry name" value="P-loop containing nucleotide triphosphate hydrolases"/>
    <property type="match status" value="2"/>
</dbReference>
<feature type="coiled-coil region" evidence="1">
    <location>
        <begin position="214"/>
        <end position="241"/>
    </location>
</feature>
<keyword evidence="5" id="KW-1185">Reference proteome</keyword>
<dbReference type="EMBL" id="SNVJ01000010">
    <property type="protein sequence ID" value="MXP64303.1"/>
    <property type="molecule type" value="Genomic_DNA"/>
</dbReference>
<keyword evidence="1" id="KW-0175">Coiled coil</keyword>
<evidence type="ECO:0000256" key="1">
    <source>
        <dbReference type="SAM" id="Coils"/>
    </source>
</evidence>
<sequence length="1168" mass="125743">MRLTRLSLRRYGNFQDTMLRFDPAPQRLNLVLAPNGAGKSVLRGALGDLLFGIGTQTPMGFRHGYAGMQIGAEGVLPDGAPFSLTRRKGRGNTLLGPDEAPLDAALQARLLGGMDRPLLERLFALDTERLRIGGQGLLASGGALAEALLEAAGGLRPAQRLREELNATRDQLAPTRKSAQRPFYAALDRLTGSRRAIREQLVRPERWLDQERALAAAKERREAASRAAAEAAQSLHRLERVRRLRPLLARRAAAAEWLCTHPEAPRLPAALRSRLVHARQAASRAAEMRNMLHRRHDELVAQAAAIAPDDAVLAQAESIASLLEAAGATEKARQDLPGLEAELRSQRTQIDASLRALGLSGPASRAAEAIPAAISLAQARRLLRTYVRHAEALATLPSAVAEQEAALNRAEAALASLPPPRDAEVLAALISSIAAEGDPVRMAAAAAQATAQAAARLDALLARLPAAWRDLDWLHAVEAPQPSLLRQRAEHRRVAGAAHGEQVAVLERLQGTLTASRQERAQLNREGPLPGAAVLTAARARRDAGWNLIYRRAFSGEAPDTRAEQAFGAEQPLPLAYVAAVVEVDRLADLRNREAERVSAAEQLDRAILQQEEGLATARIAEAAARRQAEAAEAAWAALLHPLALAPRTEAPELEQLLALRTAALEEAANLILAREAEKQLLVRQAADACRLRQVLGGPRDSDPDLRALLAEAEARQRETRRTESDRARLQEQREAARESLAAAERALATAREQMAGWHADWKPLAARLGRAPDEHPEDSAEALRLFEELAPIVREADRLAERITAIGAEIAAFTTRCSRLAEELGTAASRDPVAAARALGQRLQAARGAAERRTLLALQAEEAAASLAAGMRQAEADAAELRAVIAATGADSAEAAEERLDLSNAREHHENLLAEAQQEIFAGGDGLSLETLCREVEALAPEMMEAELLRAREALTAQQAAAEHAAADAAHAEAALQALSNETAFSRAVQDQQTAVTQAGETLENALLLHTASLMLELALGAAQEAGDDRLLRRIGATFALLTNGAYPSVTSREDEKGVAHLVIRRADYPDEETLVDELSEGTRDQLFLALRLVAIEDHVAQGAILPFLGDDILQSFDDGRAAAAFHALLDFSRTTQVILLSHHQHLLDLARATLAPEQVHVQRLEG</sequence>